<evidence type="ECO:0000313" key="3">
    <source>
        <dbReference type="Proteomes" id="UP000807716"/>
    </source>
</evidence>
<accession>A0A9P6PY10</accession>
<sequence>GGGGLATGPKRKAGPAGTDRGTKRPARGGVGGGVEARDFNQQPPEENQQKLQLNQQMLEELKAAREADAEREHSKSWKTH</sequence>
<dbReference type="EMBL" id="JAAAJB010000480">
    <property type="protein sequence ID" value="KAG0255082.1"/>
    <property type="molecule type" value="Genomic_DNA"/>
</dbReference>
<protein>
    <submittedName>
        <fullName evidence="2">Uncharacterized protein</fullName>
    </submittedName>
</protein>
<gene>
    <name evidence="2" type="ORF">DFQ27_006476</name>
</gene>
<feature type="compositionally biased region" description="Basic and acidic residues" evidence="1">
    <location>
        <begin position="59"/>
        <end position="80"/>
    </location>
</feature>
<organism evidence="2 3">
    <name type="scientific">Actinomortierella ambigua</name>
    <dbReference type="NCBI Taxonomy" id="1343610"/>
    <lineage>
        <taxon>Eukaryota</taxon>
        <taxon>Fungi</taxon>
        <taxon>Fungi incertae sedis</taxon>
        <taxon>Mucoromycota</taxon>
        <taxon>Mortierellomycotina</taxon>
        <taxon>Mortierellomycetes</taxon>
        <taxon>Mortierellales</taxon>
        <taxon>Mortierellaceae</taxon>
        <taxon>Actinomortierella</taxon>
    </lineage>
</organism>
<evidence type="ECO:0000256" key="1">
    <source>
        <dbReference type="SAM" id="MobiDB-lite"/>
    </source>
</evidence>
<feature type="compositionally biased region" description="Low complexity" evidence="1">
    <location>
        <begin position="45"/>
        <end position="58"/>
    </location>
</feature>
<comment type="caution">
    <text evidence="2">The sequence shown here is derived from an EMBL/GenBank/DDBJ whole genome shotgun (WGS) entry which is preliminary data.</text>
</comment>
<dbReference type="Proteomes" id="UP000807716">
    <property type="component" value="Unassembled WGS sequence"/>
</dbReference>
<feature type="non-terminal residue" evidence="2">
    <location>
        <position position="1"/>
    </location>
</feature>
<reference evidence="2" key="1">
    <citation type="journal article" date="2020" name="Fungal Divers.">
        <title>Resolving the Mortierellaceae phylogeny through synthesis of multi-gene phylogenetics and phylogenomics.</title>
        <authorList>
            <person name="Vandepol N."/>
            <person name="Liber J."/>
            <person name="Desiro A."/>
            <person name="Na H."/>
            <person name="Kennedy M."/>
            <person name="Barry K."/>
            <person name="Grigoriev I.V."/>
            <person name="Miller A.N."/>
            <person name="O'Donnell K."/>
            <person name="Stajich J.E."/>
            <person name="Bonito G."/>
        </authorList>
    </citation>
    <scope>NUCLEOTIDE SEQUENCE</scope>
    <source>
        <strain evidence="2">BC1065</strain>
    </source>
</reference>
<name>A0A9P6PY10_9FUNG</name>
<dbReference type="AlphaFoldDB" id="A0A9P6PY10"/>
<keyword evidence="3" id="KW-1185">Reference proteome</keyword>
<evidence type="ECO:0000313" key="2">
    <source>
        <dbReference type="EMBL" id="KAG0255082.1"/>
    </source>
</evidence>
<feature type="region of interest" description="Disordered" evidence="1">
    <location>
        <begin position="1"/>
        <end position="80"/>
    </location>
</feature>
<proteinExistence type="predicted"/>